<dbReference type="Gene3D" id="3.80.10.10">
    <property type="entry name" value="Ribonuclease Inhibitor"/>
    <property type="match status" value="1"/>
</dbReference>
<keyword evidence="2" id="KW-1185">Reference proteome</keyword>
<dbReference type="InterPro" id="IPR032675">
    <property type="entry name" value="LRR_dom_sf"/>
</dbReference>
<organism evidence="1 2">
    <name type="scientific">Ophiobolus disseminans</name>
    <dbReference type="NCBI Taxonomy" id="1469910"/>
    <lineage>
        <taxon>Eukaryota</taxon>
        <taxon>Fungi</taxon>
        <taxon>Dikarya</taxon>
        <taxon>Ascomycota</taxon>
        <taxon>Pezizomycotina</taxon>
        <taxon>Dothideomycetes</taxon>
        <taxon>Pleosporomycetidae</taxon>
        <taxon>Pleosporales</taxon>
        <taxon>Pleosporineae</taxon>
        <taxon>Phaeosphaeriaceae</taxon>
        <taxon>Ophiobolus</taxon>
    </lineage>
</organism>
<proteinExistence type="predicted"/>
<evidence type="ECO:0000313" key="2">
    <source>
        <dbReference type="Proteomes" id="UP000799424"/>
    </source>
</evidence>
<dbReference type="Proteomes" id="UP000799424">
    <property type="component" value="Unassembled WGS sequence"/>
</dbReference>
<evidence type="ECO:0000313" key="1">
    <source>
        <dbReference type="EMBL" id="KAF2822473.1"/>
    </source>
</evidence>
<protein>
    <recommendedName>
        <fullName evidence="3">L domain-like protein</fullName>
    </recommendedName>
</protein>
<dbReference type="EMBL" id="MU006234">
    <property type="protein sequence ID" value="KAF2822473.1"/>
    <property type="molecule type" value="Genomic_DNA"/>
</dbReference>
<name>A0A6A6ZNZ3_9PLEO</name>
<dbReference type="SUPFAM" id="SSF52047">
    <property type="entry name" value="RNI-like"/>
    <property type="match status" value="1"/>
</dbReference>
<gene>
    <name evidence="1" type="ORF">CC86DRAFT_300976</name>
</gene>
<reference evidence="1" key="1">
    <citation type="journal article" date="2020" name="Stud. Mycol.">
        <title>101 Dothideomycetes genomes: a test case for predicting lifestyles and emergence of pathogens.</title>
        <authorList>
            <person name="Haridas S."/>
            <person name="Albert R."/>
            <person name="Binder M."/>
            <person name="Bloem J."/>
            <person name="Labutti K."/>
            <person name="Salamov A."/>
            <person name="Andreopoulos B."/>
            <person name="Baker S."/>
            <person name="Barry K."/>
            <person name="Bills G."/>
            <person name="Bluhm B."/>
            <person name="Cannon C."/>
            <person name="Castanera R."/>
            <person name="Culley D."/>
            <person name="Daum C."/>
            <person name="Ezra D."/>
            <person name="Gonzalez J."/>
            <person name="Henrissat B."/>
            <person name="Kuo A."/>
            <person name="Liang C."/>
            <person name="Lipzen A."/>
            <person name="Lutzoni F."/>
            <person name="Magnuson J."/>
            <person name="Mondo S."/>
            <person name="Nolan M."/>
            <person name="Ohm R."/>
            <person name="Pangilinan J."/>
            <person name="Park H.-J."/>
            <person name="Ramirez L."/>
            <person name="Alfaro M."/>
            <person name="Sun H."/>
            <person name="Tritt A."/>
            <person name="Yoshinaga Y."/>
            <person name="Zwiers L.-H."/>
            <person name="Turgeon B."/>
            <person name="Goodwin S."/>
            <person name="Spatafora J."/>
            <person name="Crous P."/>
            <person name="Grigoriev I."/>
        </authorList>
    </citation>
    <scope>NUCLEOTIDE SEQUENCE</scope>
    <source>
        <strain evidence="1">CBS 113818</strain>
    </source>
</reference>
<dbReference type="AlphaFoldDB" id="A0A6A6ZNZ3"/>
<dbReference type="OrthoDB" id="3945550at2759"/>
<evidence type="ECO:0008006" key="3">
    <source>
        <dbReference type="Google" id="ProtNLM"/>
    </source>
</evidence>
<accession>A0A6A6ZNZ3</accession>
<sequence length="265" mass="30694">MIDRLTDEVLEKLPARLFSLKKLETTNVSFIDALPNHTLTHLKWVGNIEGVNLSNILNQQGKSLQSLEFRHNELESSIFTSGFDISVLPKMARNLTHVGINIPRNGTWPLESLKTVASLPHLKSADLWMNLQSECRRQKPNGHDRIQRDWEREHGRDVCKDEEQFQQPFVGKEGAEGIFAYMKEHNRVGELEDVTFWVGDWARPWDGPLYFPVWGEGKSSKVECTSAGLKTDDTDGKCVVERGEKYWNWWDEMPQEFYDGMGEWW</sequence>